<dbReference type="RefSeq" id="WP_217945317.1">
    <property type="nucleotide sequence ID" value="NZ_JAHTGR010000017.1"/>
</dbReference>
<dbReference type="EMBL" id="JALJZU010000014">
    <property type="protein sequence ID" value="MCP2011987.1"/>
    <property type="molecule type" value="Genomic_DNA"/>
</dbReference>
<keyword evidence="4" id="KW-1185">Reference proteome</keyword>
<accession>A0AA41LAL2</accession>
<dbReference type="Proteomes" id="UP001155901">
    <property type="component" value="Unassembled WGS sequence"/>
</dbReference>
<proteinExistence type="predicted"/>
<evidence type="ECO:0000313" key="4">
    <source>
        <dbReference type="Proteomes" id="UP001162889"/>
    </source>
</evidence>
<gene>
    <name evidence="1" type="ORF">KVP70_25960</name>
    <name evidence="2" type="ORF">L1274_005741</name>
</gene>
<evidence type="ECO:0000313" key="2">
    <source>
        <dbReference type="EMBL" id="MCP2011987.1"/>
    </source>
</evidence>
<dbReference type="AlphaFoldDB" id="A0AA41LAL2"/>
<reference evidence="1" key="1">
    <citation type="submission" date="2021-07" db="EMBL/GenBank/DDBJ databases">
        <title>Characterization of violacein-producing bacteria and related species.</title>
        <authorList>
            <person name="Wilson H.S."/>
            <person name="De Leon M.E."/>
        </authorList>
    </citation>
    <scope>NUCLEOTIDE SEQUENCE</scope>
    <source>
        <strain evidence="1">HSC-15S17</strain>
    </source>
</reference>
<sequence length="81" mass="9377">MLNLTDKIERFLKQTGALIKDSDGQDVLRGLSYSESSFFIEYEQNEDPSSAERELYLQLRKRHLSARLHAMGLSAPVHFYN</sequence>
<evidence type="ECO:0000313" key="1">
    <source>
        <dbReference type="EMBL" id="MBV6324385.1"/>
    </source>
</evidence>
<comment type="caution">
    <text evidence="1">The sequence shown here is derived from an EMBL/GenBank/DDBJ whole genome shotgun (WGS) entry which is preliminary data.</text>
</comment>
<dbReference type="Proteomes" id="UP001162889">
    <property type="component" value="Unassembled WGS sequence"/>
</dbReference>
<organism evidence="1 3">
    <name type="scientific">Duganella violaceipulchra</name>
    <dbReference type="NCBI Taxonomy" id="2849652"/>
    <lineage>
        <taxon>Bacteria</taxon>
        <taxon>Pseudomonadati</taxon>
        <taxon>Pseudomonadota</taxon>
        <taxon>Betaproteobacteria</taxon>
        <taxon>Burkholderiales</taxon>
        <taxon>Oxalobacteraceae</taxon>
        <taxon>Telluria group</taxon>
        <taxon>Duganella</taxon>
    </lineage>
</organism>
<reference evidence="2" key="2">
    <citation type="submission" date="2022-03" db="EMBL/GenBank/DDBJ databases">
        <title>Genome Encyclopedia of Bacteria and Archaea VI: Functional Genomics of Type Strains.</title>
        <authorList>
            <person name="Whitman W."/>
        </authorList>
    </citation>
    <scope>NUCLEOTIDE SEQUENCE</scope>
    <source>
        <strain evidence="2">HSC-15S17</strain>
    </source>
</reference>
<protein>
    <submittedName>
        <fullName evidence="1">Uncharacterized protein</fullName>
    </submittedName>
</protein>
<evidence type="ECO:0000313" key="3">
    <source>
        <dbReference type="Proteomes" id="UP001155901"/>
    </source>
</evidence>
<dbReference type="EMBL" id="JAHTGR010000017">
    <property type="protein sequence ID" value="MBV6324385.1"/>
    <property type="molecule type" value="Genomic_DNA"/>
</dbReference>
<name>A0AA41LAL2_9BURK</name>